<dbReference type="InterPro" id="IPR011009">
    <property type="entry name" value="Kinase-like_dom_sf"/>
</dbReference>
<dbReference type="SUPFAM" id="SSF118310">
    <property type="entry name" value="AN1-like Zinc finger"/>
    <property type="match status" value="1"/>
</dbReference>
<accession>A0AAJ8LJE7</accession>
<dbReference type="InterPro" id="IPR051678">
    <property type="entry name" value="AGP_Transferase"/>
</dbReference>
<name>A0AAJ8LJE7_9TREE</name>
<dbReference type="GeneID" id="43590520"/>
<proteinExistence type="predicted"/>
<evidence type="ECO:0000313" key="2">
    <source>
        <dbReference type="Proteomes" id="UP000322225"/>
    </source>
</evidence>
<dbReference type="SUPFAM" id="SSF56112">
    <property type="entry name" value="Protein kinase-like (PK-like)"/>
    <property type="match status" value="1"/>
</dbReference>
<gene>
    <name evidence="1" type="ORF">CI109_102643</name>
</gene>
<reference evidence="1" key="1">
    <citation type="submission" date="2017-08" db="EMBL/GenBank/DDBJ databases">
        <authorList>
            <person name="Cuomo C."/>
            <person name="Billmyre B."/>
            <person name="Heitman J."/>
        </authorList>
    </citation>
    <scope>NUCLEOTIDE SEQUENCE</scope>
    <source>
        <strain evidence="1">CBS 12478</strain>
    </source>
</reference>
<dbReference type="PANTHER" id="PTHR21310">
    <property type="entry name" value="AMINOGLYCOSIDE PHOSPHOTRANSFERASE-RELATED-RELATED"/>
    <property type="match status" value="1"/>
</dbReference>
<dbReference type="EMBL" id="CP144054">
    <property type="protein sequence ID" value="WWD18194.1"/>
    <property type="molecule type" value="Genomic_DNA"/>
</dbReference>
<evidence type="ECO:0008006" key="3">
    <source>
        <dbReference type="Google" id="ProtNLM"/>
    </source>
</evidence>
<organism evidence="1 2">
    <name type="scientific">Kwoniella shandongensis</name>
    <dbReference type="NCBI Taxonomy" id="1734106"/>
    <lineage>
        <taxon>Eukaryota</taxon>
        <taxon>Fungi</taxon>
        <taxon>Dikarya</taxon>
        <taxon>Basidiomycota</taxon>
        <taxon>Agaricomycotina</taxon>
        <taxon>Tremellomycetes</taxon>
        <taxon>Tremellales</taxon>
        <taxon>Cryptococcaceae</taxon>
        <taxon>Kwoniella</taxon>
    </lineage>
</organism>
<dbReference type="KEGG" id="ksn:43590520"/>
<dbReference type="Proteomes" id="UP000322225">
    <property type="component" value="Chromosome 4"/>
</dbReference>
<dbReference type="RefSeq" id="XP_031859383.2">
    <property type="nucleotide sequence ID" value="XM_032006362.2"/>
</dbReference>
<dbReference type="AlphaFoldDB" id="A0AAJ8LJE7"/>
<protein>
    <recommendedName>
        <fullName evidence="3">Aminoglycoside phosphotransferase domain-containing protein</fullName>
    </recommendedName>
</protein>
<reference evidence="1" key="2">
    <citation type="submission" date="2024-01" db="EMBL/GenBank/DDBJ databases">
        <title>Comparative genomics of Cryptococcus and Kwoniella reveals pathogenesis evolution and contrasting modes of karyotype evolution via chromosome fusion or intercentromeric recombination.</title>
        <authorList>
            <person name="Coelho M.A."/>
            <person name="David-Palma M."/>
            <person name="Shea T."/>
            <person name="Bowers K."/>
            <person name="McGinley-Smith S."/>
            <person name="Mohammad A.W."/>
            <person name="Gnirke A."/>
            <person name="Yurkov A.M."/>
            <person name="Nowrousian M."/>
            <person name="Sun S."/>
            <person name="Cuomo C.A."/>
            <person name="Heitman J."/>
        </authorList>
    </citation>
    <scope>NUCLEOTIDE SEQUENCE</scope>
    <source>
        <strain evidence="1">CBS 12478</strain>
    </source>
</reference>
<dbReference type="PANTHER" id="PTHR21310:SF15">
    <property type="entry name" value="AMINOGLYCOSIDE PHOSPHOTRANSFERASE DOMAIN-CONTAINING PROTEIN"/>
    <property type="match status" value="1"/>
</dbReference>
<keyword evidence="2" id="KW-1185">Reference proteome</keyword>
<dbReference type="InterPro" id="IPR035896">
    <property type="entry name" value="AN1-like_Znf"/>
</dbReference>
<sequence length="485" mass="54626">MSTRVTSVRNSPSFKATPSHILKMLYWQCQYNDCTNPSVPDNGDCGACGKHLCKQHLTDEFHPCRSLEEEKFWEAVNATSKNELQATLEAVRKLNMIDLASQHRPGHTCIATIPNDIDDFLRGGINLHIPITFDDGVKWLARIPQQNFKAPPYHLGQMITESAIVTMDVLKGACALIPSAYVPLVLPKSPCEGKGVNEPNYHFLDYLAGSPCPCPIFDGVENQDMISNTLRDLAKFYVNLSSVSFPSFGSLIKTPTGETVAGPLISTTFCNPHREPYFPGPFRSAKARWLGCIDHVLNEIEEGKAFQMDPVRNYLAHLEIRETVMECERFGDKQEECYIKHADDKGDQILVDAEGNITGIIDWDWAYTTSKAEAFASPLALIDPDSVFTSSNDLTAYEERFMQEYINLGRPDLADCIKGGRLYLRLDFTVGKEFDEVMMEGLRDAMGRDKLGLDVEGWEQWARDRYRDHKGLRRVIRAVRNSAQN</sequence>
<evidence type="ECO:0000313" key="1">
    <source>
        <dbReference type="EMBL" id="WWD18194.1"/>
    </source>
</evidence>